<feature type="compositionally biased region" description="Acidic residues" evidence="9">
    <location>
        <begin position="1"/>
        <end position="15"/>
    </location>
</feature>
<dbReference type="SUPFAM" id="SSF50978">
    <property type="entry name" value="WD40 repeat-like"/>
    <property type="match status" value="1"/>
</dbReference>
<evidence type="ECO:0000256" key="5">
    <source>
        <dbReference type="ARBA" id="ARBA00022737"/>
    </source>
</evidence>
<proteinExistence type="inferred from homology"/>
<dbReference type="InterPro" id="IPR020472">
    <property type="entry name" value="WD40_PAC1"/>
</dbReference>
<reference evidence="11" key="1">
    <citation type="submission" date="2023-06" db="EMBL/GenBank/DDBJ databases">
        <title>Genomic analysis of the entomopathogenic nematode Steinernema hermaphroditum.</title>
        <authorList>
            <person name="Schwarz E.M."/>
            <person name="Heppert J.K."/>
            <person name="Baniya A."/>
            <person name="Schwartz H.T."/>
            <person name="Tan C.-H."/>
            <person name="Antoshechkin I."/>
            <person name="Sternberg P.W."/>
            <person name="Goodrich-Blair H."/>
            <person name="Dillman A.R."/>
        </authorList>
    </citation>
    <scope>NUCLEOTIDE SEQUENCE</scope>
    <source>
        <strain evidence="11">PS9179</strain>
        <tissue evidence="11">Whole animal</tissue>
    </source>
</reference>
<dbReference type="Pfam" id="PF00400">
    <property type="entry name" value="WD40"/>
    <property type="match status" value="6"/>
</dbReference>
<evidence type="ECO:0000256" key="1">
    <source>
        <dbReference type="ARBA" id="ARBA00007253"/>
    </source>
</evidence>
<evidence type="ECO:0000256" key="4">
    <source>
        <dbReference type="ARBA" id="ARBA00022574"/>
    </source>
</evidence>
<dbReference type="AlphaFoldDB" id="A0AA39MC75"/>
<dbReference type="PRINTS" id="PR00320">
    <property type="entry name" value="GPROTEINBRPT"/>
</dbReference>
<evidence type="ECO:0000256" key="2">
    <source>
        <dbReference type="ARBA" id="ARBA00010489"/>
    </source>
</evidence>
<evidence type="ECO:0000256" key="3">
    <source>
        <dbReference type="ARBA" id="ARBA00016937"/>
    </source>
</evidence>
<feature type="region of interest" description="Disordered" evidence="9">
    <location>
        <begin position="563"/>
        <end position="585"/>
    </location>
</feature>
<keyword evidence="6" id="KW-0269">Exonuclease</keyword>
<comment type="similarity">
    <text evidence="1">Belongs to the WD repeat G protein beta family. Ribosomal protein RACK1 subfamily.</text>
</comment>
<feature type="repeat" description="WD" evidence="8">
    <location>
        <begin position="433"/>
        <end position="474"/>
    </location>
</feature>
<dbReference type="SMART" id="SM00479">
    <property type="entry name" value="EXOIII"/>
    <property type="match status" value="1"/>
</dbReference>
<dbReference type="InterPro" id="IPR045223">
    <property type="entry name" value="RACK1-like"/>
</dbReference>
<comment type="caution">
    <text evidence="11">The sequence shown here is derived from an EMBL/GenBank/DDBJ whole genome shotgun (WGS) entry which is preliminary data.</text>
</comment>
<dbReference type="PROSITE" id="PS50082">
    <property type="entry name" value="WD_REPEATS_2"/>
    <property type="match status" value="6"/>
</dbReference>
<dbReference type="PROSITE" id="PS00678">
    <property type="entry name" value="WD_REPEATS_1"/>
    <property type="match status" value="3"/>
</dbReference>
<dbReference type="CDD" id="cd06144">
    <property type="entry name" value="REX4_like"/>
    <property type="match status" value="1"/>
</dbReference>
<dbReference type="GO" id="GO:0045182">
    <property type="term" value="F:translation regulator activity"/>
    <property type="evidence" value="ECO:0007669"/>
    <property type="project" value="InterPro"/>
</dbReference>
<keyword evidence="12" id="KW-1185">Reference proteome</keyword>
<dbReference type="Pfam" id="PF00929">
    <property type="entry name" value="RNase_T"/>
    <property type="match status" value="1"/>
</dbReference>
<dbReference type="InterPro" id="IPR019775">
    <property type="entry name" value="WD40_repeat_CS"/>
</dbReference>
<feature type="repeat" description="WD" evidence="8">
    <location>
        <begin position="343"/>
        <end position="375"/>
    </location>
</feature>
<dbReference type="Pfam" id="PF12894">
    <property type="entry name" value="ANAPC4_WD40"/>
    <property type="match status" value="1"/>
</dbReference>
<dbReference type="FunFam" id="2.130.10.10:FF:000615">
    <property type="entry name" value="Receptor for activated C kinase 1"/>
    <property type="match status" value="1"/>
</dbReference>
<dbReference type="GO" id="GO:0003676">
    <property type="term" value="F:nucleic acid binding"/>
    <property type="evidence" value="ECO:0007669"/>
    <property type="project" value="InterPro"/>
</dbReference>
<name>A0AA39MC75_9BILA</name>
<feature type="repeat" description="WD" evidence="8">
    <location>
        <begin position="251"/>
        <end position="293"/>
    </location>
</feature>
<evidence type="ECO:0000256" key="7">
    <source>
        <dbReference type="ARBA" id="ARBA00035297"/>
    </source>
</evidence>
<dbReference type="SUPFAM" id="SSF53098">
    <property type="entry name" value="Ribonuclease H-like"/>
    <property type="match status" value="1"/>
</dbReference>
<dbReference type="GO" id="GO:0043022">
    <property type="term" value="F:ribosome binding"/>
    <property type="evidence" value="ECO:0007669"/>
    <property type="project" value="InterPro"/>
</dbReference>
<dbReference type="InterPro" id="IPR013520">
    <property type="entry name" value="Ribonucl_H"/>
</dbReference>
<evidence type="ECO:0000256" key="6">
    <source>
        <dbReference type="ARBA" id="ARBA00022839"/>
    </source>
</evidence>
<dbReference type="InterPro" id="IPR012337">
    <property type="entry name" value="RNaseH-like_sf"/>
</dbReference>
<dbReference type="EMBL" id="JAUCMV010000001">
    <property type="protein sequence ID" value="KAK0428493.1"/>
    <property type="molecule type" value="Genomic_DNA"/>
</dbReference>
<dbReference type="PANTHER" id="PTHR19868">
    <property type="entry name" value="RECEPTOR FOR ACTIVATED PROTEIN KINASE C RACK1"/>
    <property type="match status" value="1"/>
</dbReference>
<dbReference type="PROSITE" id="PS50294">
    <property type="entry name" value="WD_REPEATS_REGION"/>
    <property type="match status" value="5"/>
</dbReference>
<evidence type="ECO:0000256" key="9">
    <source>
        <dbReference type="SAM" id="MobiDB-lite"/>
    </source>
</evidence>
<dbReference type="CDD" id="cd00200">
    <property type="entry name" value="WD40"/>
    <property type="match status" value="1"/>
</dbReference>
<feature type="repeat" description="WD" evidence="8">
    <location>
        <begin position="522"/>
        <end position="553"/>
    </location>
</feature>
<organism evidence="11 12">
    <name type="scientific">Steinernema hermaphroditum</name>
    <dbReference type="NCBI Taxonomy" id="289476"/>
    <lineage>
        <taxon>Eukaryota</taxon>
        <taxon>Metazoa</taxon>
        <taxon>Ecdysozoa</taxon>
        <taxon>Nematoda</taxon>
        <taxon>Chromadorea</taxon>
        <taxon>Rhabditida</taxon>
        <taxon>Tylenchina</taxon>
        <taxon>Panagrolaimomorpha</taxon>
        <taxon>Strongyloidoidea</taxon>
        <taxon>Steinernematidae</taxon>
        <taxon>Steinernema</taxon>
    </lineage>
</organism>
<dbReference type="Proteomes" id="UP001175271">
    <property type="component" value="Unassembled WGS sequence"/>
</dbReference>
<evidence type="ECO:0000313" key="11">
    <source>
        <dbReference type="EMBL" id="KAK0428493.1"/>
    </source>
</evidence>
<dbReference type="InterPro" id="IPR036322">
    <property type="entry name" value="WD40_repeat_dom_sf"/>
</dbReference>
<keyword evidence="5" id="KW-0677">Repeat</keyword>
<dbReference type="InterPro" id="IPR001680">
    <property type="entry name" value="WD40_rpt"/>
</dbReference>
<keyword evidence="6" id="KW-0540">Nuclease</keyword>
<feature type="compositionally biased region" description="Acidic residues" evidence="9">
    <location>
        <begin position="29"/>
        <end position="55"/>
    </location>
</feature>
<comment type="similarity">
    <text evidence="2">Belongs to the REXO4 family.</text>
</comment>
<feature type="compositionally biased region" description="Basic and acidic residues" evidence="9">
    <location>
        <begin position="16"/>
        <end position="28"/>
    </location>
</feature>
<sequence length="771" mass="86368">MADSDLDSSFEIIEDSDSHQMEDVRTEETDSATIDEEAEYIGEEVTLDDTQDEDSPSSGAEDASAVQKRRKLFDLKRYRTKMGRWKRRRLYKASRKPLKSLASSMSTNYDSWTHEPSFEKLVEELPEEAFQERTVARRLTKEHIASSASRAFENGWGLISFWLCHVPILLVMFWRISSERGSYSSYIRSQSTIASRASALAESLLGKRARYAEEGLPKDDHLLGKRFLLSDQVNQSNMSSSALQLSLEASLEGHTDWVTQVTPSPAGNNQIITASRDKTLICWQLDTDSTGQLQYSIKKRLIGHSHFVSDVAVSNDGKYAISSSWDKTLRLWDVDLGESMKTFVGHRKDVLSVCFSLDNRQIISGSRDGSVKVWNTIGQCKMDFSGFDRCGHRDWVSSVRFIPKSDDLMVVSGSWDRKVKVWDLYDARNETDHVGHTGYVNTVCVSPDGSLCASGGKDGNAMLWDLNDEKHLYTLNGNGIINQLTFSPNRYWLCGAVGDTIKVWDLENKQLVDEAKVHTSESKGKAAEVLTLAWMPDGQRLIAGYTDGVVRIFREIAGSSANSTSRTKKTTSTKKKKNVPNKKQQKQFAAKVAEAKGSATVVDPSDIFKNGKKQLLGIDCEYVGAGPDAKIDVLARVSVVDEEGICVYDKYVAPTQQITDYPVPFDTVRSEINEIIDGNIVVGHALHNDFRVLQLNHPKNKTRDTAKYRLIQKKCGLPGRSPSLKLIAQKLLGLSIQSGEHSSVEDAKVAMAAYRMFKNPWEQMVKQKYRD</sequence>
<feature type="region of interest" description="Disordered" evidence="9">
    <location>
        <begin position="1"/>
        <end position="67"/>
    </location>
</feature>
<dbReference type="SMART" id="SM00320">
    <property type="entry name" value="WD40"/>
    <property type="match status" value="7"/>
</dbReference>
<evidence type="ECO:0000259" key="10">
    <source>
        <dbReference type="SMART" id="SM00479"/>
    </source>
</evidence>
<dbReference type="InterPro" id="IPR015943">
    <property type="entry name" value="WD40/YVTN_repeat-like_dom_sf"/>
</dbReference>
<dbReference type="GO" id="GO:0006364">
    <property type="term" value="P:rRNA processing"/>
    <property type="evidence" value="ECO:0007669"/>
    <property type="project" value="InterPro"/>
</dbReference>
<feature type="repeat" description="WD" evidence="8">
    <location>
        <begin position="389"/>
        <end position="432"/>
    </location>
</feature>
<feature type="compositionally biased region" description="Basic residues" evidence="9">
    <location>
        <begin position="566"/>
        <end position="585"/>
    </location>
</feature>
<feature type="domain" description="Exonuclease" evidence="10">
    <location>
        <begin position="614"/>
        <end position="763"/>
    </location>
</feature>
<dbReference type="InterPro" id="IPR036397">
    <property type="entry name" value="RNaseH_sf"/>
</dbReference>
<keyword evidence="4 8" id="KW-0853">WD repeat</keyword>
<dbReference type="GO" id="GO:0008408">
    <property type="term" value="F:3'-5' exonuclease activity"/>
    <property type="evidence" value="ECO:0007669"/>
    <property type="project" value="InterPro"/>
</dbReference>
<dbReference type="InterPro" id="IPR037431">
    <property type="entry name" value="REX4_DEDDh_dom"/>
</dbReference>
<dbReference type="InterPro" id="IPR024977">
    <property type="entry name" value="Apc4-like_WD40_dom"/>
</dbReference>
<accession>A0AA39MC75</accession>
<dbReference type="Gene3D" id="2.130.10.10">
    <property type="entry name" value="YVTN repeat-like/Quinoprotein amine dehydrogenase"/>
    <property type="match status" value="1"/>
</dbReference>
<evidence type="ECO:0000313" key="12">
    <source>
        <dbReference type="Proteomes" id="UP001175271"/>
    </source>
</evidence>
<dbReference type="Gene3D" id="3.30.420.10">
    <property type="entry name" value="Ribonuclease H-like superfamily/Ribonuclease H"/>
    <property type="match status" value="1"/>
</dbReference>
<keyword evidence="6" id="KW-0378">Hydrolase</keyword>
<evidence type="ECO:0000256" key="8">
    <source>
        <dbReference type="PROSITE-ProRule" id="PRU00221"/>
    </source>
</evidence>
<protein>
    <recommendedName>
        <fullName evidence="3">RNA exonuclease 4</fullName>
    </recommendedName>
    <alternativeName>
        <fullName evidence="7">Small ribosomal subunit protein RACK1</fullName>
    </alternativeName>
</protein>
<gene>
    <name evidence="11" type="ORF">QR680_010835</name>
</gene>
<feature type="repeat" description="WD" evidence="8">
    <location>
        <begin position="301"/>
        <end position="342"/>
    </location>
</feature>